<dbReference type="PROSITE" id="PS00136">
    <property type="entry name" value="SUBTILASE_ASP"/>
    <property type="match status" value="1"/>
</dbReference>
<keyword evidence="4" id="KW-0720">Serine protease</keyword>
<gene>
    <name evidence="7" type="ORF">CP523_00505</name>
    <name evidence="8" type="ORF">NH397_08795</name>
</gene>
<dbReference type="KEGG" id="csep:CP523_00505"/>
<dbReference type="Gene3D" id="2.60.120.1290">
    <property type="match status" value="1"/>
</dbReference>
<evidence type="ECO:0000256" key="2">
    <source>
        <dbReference type="ARBA" id="ARBA00022670"/>
    </source>
</evidence>
<evidence type="ECO:0000313" key="7">
    <source>
        <dbReference type="EMBL" id="AYE33035.1"/>
    </source>
</evidence>
<dbReference type="PIRSF" id="PIRSF037894">
    <property type="entry name" value="Subtilisin_rel_CspABC"/>
    <property type="match status" value="1"/>
</dbReference>
<dbReference type="RefSeq" id="WP_120140411.1">
    <property type="nucleotide sequence ID" value="NZ_CP023671.1"/>
</dbReference>
<feature type="domain" description="Peptidase S8/S53" evidence="6">
    <location>
        <begin position="99"/>
        <end position="296"/>
    </location>
</feature>
<reference evidence="8" key="2">
    <citation type="submission" date="2022-06" db="EMBL/GenBank/DDBJ databases">
        <authorList>
            <person name="Holder M.E."/>
            <person name="Ajami N.J."/>
            <person name="Petrosino J.F."/>
        </authorList>
    </citation>
    <scope>NUCLEOTIDE SEQUENCE</scope>
    <source>
        <strain evidence="8">RMA 8861</strain>
    </source>
</reference>
<dbReference type="PROSITE" id="PS51892">
    <property type="entry name" value="SUBTILASE"/>
    <property type="match status" value="1"/>
</dbReference>
<keyword evidence="3" id="KW-0378">Hydrolase</keyword>
<name>A0A9N7JJ88_CLOSE</name>
<dbReference type="InterPro" id="IPR036852">
    <property type="entry name" value="Peptidase_S8/S53_dom_sf"/>
</dbReference>
<organism evidence="7 9">
    <name type="scientific">Clostridium septicum</name>
    <dbReference type="NCBI Taxonomy" id="1504"/>
    <lineage>
        <taxon>Bacteria</taxon>
        <taxon>Bacillati</taxon>
        <taxon>Bacillota</taxon>
        <taxon>Clostridia</taxon>
        <taxon>Eubacteriales</taxon>
        <taxon>Clostridiaceae</taxon>
        <taxon>Clostridium</taxon>
    </lineage>
</organism>
<comment type="similarity">
    <text evidence="1 5">Belongs to the peptidase S8 family.</text>
</comment>
<dbReference type="Pfam" id="PF00082">
    <property type="entry name" value="Peptidase_S8"/>
    <property type="match status" value="2"/>
</dbReference>
<dbReference type="EMBL" id="CP099799">
    <property type="protein sequence ID" value="USR99601.1"/>
    <property type="molecule type" value="Genomic_DNA"/>
</dbReference>
<dbReference type="PANTHER" id="PTHR43806">
    <property type="entry name" value="PEPTIDASE S8"/>
    <property type="match status" value="1"/>
</dbReference>
<dbReference type="InterPro" id="IPR023827">
    <property type="entry name" value="Peptidase_S8_Asp-AS"/>
</dbReference>
<dbReference type="InterPro" id="IPR017310">
    <property type="entry name" value="Pept_S8A_subtilisin_clostridia"/>
</dbReference>
<dbReference type="InterPro" id="IPR015500">
    <property type="entry name" value="Peptidase_S8_subtilisin-rel"/>
</dbReference>
<sequence length="574" mass="63608">MVSEKENFFYNPNYEDFLVEYTGNFDEEIKNVSYAYGKAIDQDYAIVAVEKGRYEELVSSQDFIIYAVPRGIFTLEALTPIDAGNFENVIQNPYNNLSGSGILVGIVDTGIDYLNSEFIREDDTTRIDYLWDQTIEPTNENNLVFGVEYSKEEIDNAIKLSKEGKDPYSIVKTKDTNGHGTNMASIIGARGKDIEVKGVMSDCTFAVVKLKENEVYKQVLRANGITNVPVYSNSDIVVGMLYILRKSRELRKPLVILLALGSNFSAHSGSSVIEKYIERVSSYRGVAVVTGTGNQGAAELHASGRILQNGLTNNVDLKIDKAQTELELEIWIRRPNLMSINIISPSGEEIGNVPIETENKQIFNFIYENTGVSIQYISPDEINGDENIKLIFSNIKPGIWTLILKGEYIDDGRYDIWLPVKSLNQEGTKFLNSDPYTTLVIPSTSKGVISVGYYNQENVSILSESGKGYTQDDRIKPDLVAGGIRQAVTNPGGGVNYISGSCVAAAVTAGACGLILEWGIIDKNDISMTSEKIRTYLIAGSRKRQGDEYPNPNWGYGILDLEGVFKQISATKWK</sequence>
<evidence type="ECO:0000256" key="1">
    <source>
        <dbReference type="ARBA" id="ARBA00011073"/>
    </source>
</evidence>
<dbReference type="Proteomes" id="UP000280586">
    <property type="component" value="Chromosome"/>
</dbReference>
<comment type="caution">
    <text evidence="5">Lacks conserved residue(s) required for the propagation of feature annotation.</text>
</comment>
<evidence type="ECO:0000256" key="3">
    <source>
        <dbReference type="ARBA" id="ARBA00022801"/>
    </source>
</evidence>
<keyword evidence="10" id="KW-1185">Reference proteome</keyword>
<dbReference type="SUPFAM" id="SSF52743">
    <property type="entry name" value="Subtilisin-like"/>
    <property type="match status" value="1"/>
</dbReference>
<dbReference type="CDD" id="cd07478">
    <property type="entry name" value="Peptidases_S8_CspA-like"/>
    <property type="match status" value="1"/>
</dbReference>
<evidence type="ECO:0000256" key="5">
    <source>
        <dbReference type="PROSITE-ProRule" id="PRU01240"/>
    </source>
</evidence>
<dbReference type="PRINTS" id="PR00723">
    <property type="entry name" value="SUBTILISIN"/>
</dbReference>
<dbReference type="InterPro" id="IPR000209">
    <property type="entry name" value="Peptidase_S8/S53_dom"/>
</dbReference>
<protein>
    <submittedName>
        <fullName evidence="8">S8 family peptidase</fullName>
    </submittedName>
</protein>
<keyword evidence="2" id="KW-0645">Protease</keyword>
<evidence type="ECO:0000259" key="6">
    <source>
        <dbReference type="Pfam" id="PF00082"/>
    </source>
</evidence>
<evidence type="ECO:0000313" key="9">
    <source>
        <dbReference type="Proteomes" id="UP000280586"/>
    </source>
</evidence>
<accession>A0A9N7JJ88</accession>
<dbReference type="Gene3D" id="3.40.50.200">
    <property type="entry name" value="Peptidase S8/S53 domain"/>
    <property type="match status" value="1"/>
</dbReference>
<dbReference type="Proteomes" id="UP001055437">
    <property type="component" value="Chromosome"/>
</dbReference>
<proteinExistence type="inferred from homology"/>
<dbReference type="GO" id="GO:0004252">
    <property type="term" value="F:serine-type endopeptidase activity"/>
    <property type="evidence" value="ECO:0007669"/>
    <property type="project" value="InterPro"/>
</dbReference>
<dbReference type="AlphaFoldDB" id="A0A9N7JJ88"/>
<dbReference type="EMBL" id="CP023671">
    <property type="protein sequence ID" value="AYE33035.1"/>
    <property type="molecule type" value="Genomic_DNA"/>
</dbReference>
<evidence type="ECO:0000313" key="10">
    <source>
        <dbReference type="Proteomes" id="UP001055437"/>
    </source>
</evidence>
<evidence type="ECO:0000313" key="8">
    <source>
        <dbReference type="EMBL" id="USR99601.1"/>
    </source>
</evidence>
<dbReference type="GO" id="GO:0006508">
    <property type="term" value="P:proteolysis"/>
    <property type="evidence" value="ECO:0007669"/>
    <property type="project" value="UniProtKB-KW"/>
</dbReference>
<dbReference type="PANTHER" id="PTHR43806:SF11">
    <property type="entry name" value="CEREVISIN-RELATED"/>
    <property type="match status" value="1"/>
</dbReference>
<reference evidence="7 9" key="1">
    <citation type="submission" date="2017-09" db="EMBL/GenBank/DDBJ databases">
        <authorList>
            <person name="Thomas P."/>
            <person name="Seyboldt C."/>
        </authorList>
    </citation>
    <scope>NUCLEOTIDE SEQUENCE [LARGE SCALE GENOMIC DNA]</scope>
    <source>
        <strain evidence="7 9">DSM 7534</strain>
    </source>
</reference>
<dbReference type="InterPro" id="IPR050131">
    <property type="entry name" value="Peptidase_S8_subtilisin-like"/>
</dbReference>
<dbReference type="InterPro" id="IPR034045">
    <property type="entry name" value="Pep_S8_CspA-like"/>
</dbReference>
<dbReference type="GeneID" id="303559154"/>
<feature type="domain" description="Peptidase S8/S53" evidence="6">
    <location>
        <begin position="437"/>
        <end position="557"/>
    </location>
</feature>
<evidence type="ECO:0000256" key="4">
    <source>
        <dbReference type="ARBA" id="ARBA00022825"/>
    </source>
</evidence>